<keyword evidence="3" id="KW-0560">Oxidoreductase</keyword>
<dbReference type="RefSeq" id="WP_145430599.1">
    <property type="nucleotide sequence ID" value="NZ_CP036339.1"/>
</dbReference>
<feature type="domain" description="GFO/IDH/MocA-like oxidoreductase" evidence="2">
    <location>
        <begin position="192"/>
        <end position="327"/>
    </location>
</feature>
<sequence>MADVTPQPTRRSFLGNTAQLGAGAALLGAMAVPRSVHAAGTETLKVGLVGCGGRGTGAALDALSADGQAVLVAVADTFPDRAEEALSQLRGEKSVADRVQVTPETIFTGFDGYKNVVDSCDVVLLATPPHFRPEHFAYVVDQGKHCFIEKPIAVDAPGIKSVMESSRKAKEKNIAVVSGLCWRYDHKVREVMRQLLEEKQIGDIIAIESSYNTSNLWHRGNNPKWSQMEYQIRNWLYHTWLSGDHIMEQAIHSLDKTAWLLGDASPVKATSLAGRQQRVDPMYGNVFDHFAVFYEYPTGQRVYFTCRQQDGCSARVDETVLGSNGQAEILRGEIVDRDGKRKWRFKGEQPSMYRVEHEELFASIRNGKPINNGEYMCNSTAIALMGRMAGYTGQTVTWDQVMNSTERLGPTDYAWGDVPAEVVAIPGKTALV</sequence>
<dbReference type="GO" id="GO:0016491">
    <property type="term" value="F:oxidoreductase activity"/>
    <property type="evidence" value="ECO:0007669"/>
    <property type="project" value="UniProtKB-KW"/>
</dbReference>
<dbReference type="InterPro" id="IPR036291">
    <property type="entry name" value="NAD(P)-bd_dom_sf"/>
</dbReference>
<dbReference type="InterPro" id="IPR000683">
    <property type="entry name" value="Gfo/Idh/MocA-like_OxRdtase_N"/>
</dbReference>
<dbReference type="InterPro" id="IPR055170">
    <property type="entry name" value="GFO_IDH_MocA-like_dom"/>
</dbReference>
<dbReference type="PANTHER" id="PTHR43818:SF5">
    <property type="entry name" value="OXIDOREDUCTASE FAMILY PROTEIN"/>
    <property type="match status" value="1"/>
</dbReference>
<dbReference type="PANTHER" id="PTHR43818">
    <property type="entry name" value="BCDNA.GH03377"/>
    <property type="match status" value="1"/>
</dbReference>
<keyword evidence="4" id="KW-1185">Reference proteome</keyword>
<dbReference type="InterPro" id="IPR050463">
    <property type="entry name" value="Gfo/Idh/MocA_oxidrdct_glycsds"/>
</dbReference>
<dbReference type="EMBL" id="CP036339">
    <property type="protein sequence ID" value="QDT71382.1"/>
    <property type="molecule type" value="Genomic_DNA"/>
</dbReference>
<protein>
    <submittedName>
        <fullName evidence="3">Putative oxidoreductase YvaA</fullName>
        <ecNumber evidence="3">1.-.-.-</ecNumber>
    </submittedName>
</protein>
<dbReference type="Proteomes" id="UP000317909">
    <property type="component" value="Chromosome"/>
</dbReference>
<evidence type="ECO:0000259" key="1">
    <source>
        <dbReference type="Pfam" id="PF01408"/>
    </source>
</evidence>
<evidence type="ECO:0000313" key="3">
    <source>
        <dbReference type="EMBL" id="QDT71382.1"/>
    </source>
</evidence>
<dbReference type="KEGG" id="llh:I41_05390"/>
<dbReference type="Gene3D" id="3.40.50.720">
    <property type="entry name" value="NAD(P)-binding Rossmann-like Domain"/>
    <property type="match status" value="1"/>
</dbReference>
<accession>A0A517TSQ1</accession>
<dbReference type="Pfam" id="PF01408">
    <property type="entry name" value="GFO_IDH_MocA"/>
    <property type="match status" value="1"/>
</dbReference>
<dbReference type="Pfam" id="PF22725">
    <property type="entry name" value="GFO_IDH_MocA_C3"/>
    <property type="match status" value="1"/>
</dbReference>
<proteinExistence type="predicted"/>
<dbReference type="PROSITE" id="PS51318">
    <property type="entry name" value="TAT"/>
    <property type="match status" value="1"/>
</dbReference>
<evidence type="ECO:0000313" key="4">
    <source>
        <dbReference type="Proteomes" id="UP000317909"/>
    </source>
</evidence>
<gene>
    <name evidence="3" type="primary">yvaA</name>
    <name evidence="3" type="ORF">I41_05390</name>
</gene>
<evidence type="ECO:0000259" key="2">
    <source>
        <dbReference type="Pfam" id="PF22725"/>
    </source>
</evidence>
<dbReference type="EC" id="1.-.-.-" evidence="3"/>
<reference evidence="3 4" key="1">
    <citation type="submission" date="2019-02" db="EMBL/GenBank/DDBJ databases">
        <title>Deep-cultivation of Planctomycetes and their phenomic and genomic characterization uncovers novel biology.</title>
        <authorList>
            <person name="Wiegand S."/>
            <person name="Jogler M."/>
            <person name="Boedeker C."/>
            <person name="Pinto D."/>
            <person name="Vollmers J."/>
            <person name="Rivas-Marin E."/>
            <person name="Kohn T."/>
            <person name="Peeters S.H."/>
            <person name="Heuer A."/>
            <person name="Rast P."/>
            <person name="Oberbeckmann S."/>
            <person name="Bunk B."/>
            <person name="Jeske O."/>
            <person name="Meyerdierks A."/>
            <person name="Storesund J.E."/>
            <person name="Kallscheuer N."/>
            <person name="Luecker S."/>
            <person name="Lage O.M."/>
            <person name="Pohl T."/>
            <person name="Merkel B.J."/>
            <person name="Hornburger P."/>
            <person name="Mueller R.-W."/>
            <person name="Bruemmer F."/>
            <person name="Labrenz M."/>
            <person name="Spormann A.M."/>
            <person name="Op den Camp H."/>
            <person name="Overmann J."/>
            <person name="Amann R."/>
            <person name="Jetten M.S.M."/>
            <person name="Mascher T."/>
            <person name="Medema M.H."/>
            <person name="Devos D.P."/>
            <person name="Kaster A.-K."/>
            <person name="Ovreas L."/>
            <person name="Rohde M."/>
            <person name="Galperin M.Y."/>
            <person name="Jogler C."/>
        </authorList>
    </citation>
    <scope>NUCLEOTIDE SEQUENCE [LARGE SCALE GENOMIC DNA]</scope>
    <source>
        <strain evidence="3 4">I41</strain>
    </source>
</reference>
<dbReference type="InterPro" id="IPR006311">
    <property type="entry name" value="TAT_signal"/>
</dbReference>
<dbReference type="Gene3D" id="3.30.360.10">
    <property type="entry name" value="Dihydrodipicolinate Reductase, domain 2"/>
    <property type="match status" value="1"/>
</dbReference>
<name>A0A517TSQ1_9BACT</name>
<dbReference type="SUPFAM" id="SSF51735">
    <property type="entry name" value="NAD(P)-binding Rossmann-fold domains"/>
    <property type="match status" value="1"/>
</dbReference>
<feature type="domain" description="Gfo/Idh/MocA-like oxidoreductase N-terminal" evidence="1">
    <location>
        <begin position="44"/>
        <end position="171"/>
    </location>
</feature>
<dbReference type="OrthoDB" id="253515at2"/>
<dbReference type="AlphaFoldDB" id="A0A517TSQ1"/>
<dbReference type="SUPFAM" id="SSF55347">
    <property type="entry name" value="Glyceraldehyde-3-phosphate dehydrogenase-like, C-terminal domain"/>
    <property type="match status" value="1"/>
</dbReference>
<organism evidence="3 4">
    <name type="scientific">Lacipirellula limnantheis</name>
    <dbReference type="NCBI Taxonomy" id="2528024"/>
    <lineage>
        <taxon>Bacteria</taxon>
        <taxon>Pseudomonadati</taxon>
        <taxon>Planctomycetota</taxon>
        <taxon>Planctomycetia</taxon>
        <taxon>Pirellulales</taxon>
        <taxon>Lacipirellulaceae</taxon>
        <taxon>Lacipirellula</taxon>
    </lineage>
</organism>
<dbReference type="GO" id="GO:0000166">
    <property type="term" value="F:nucleotide binding"/>
    <property type="evidence" value="ECO:0007669"/>
    <property type="project" value="InterPro"/>
</dbReference>